<feature type="transmembrane region" description="Helical" evidence="4">
    <location>
        <begin position="666"/>
        <end position="690"/>
    </location>
</feature>
<gene>
    <name evidence="5" type="ORF">OCTVUL_1B025721</name>
</gene>
<dbReference type="PROSITE" id="PS51450">
    <property type="entry name" value="LRR"/>
    <property type="match status" value="3"/>
</dbReference>
<dbReference type="SUPFAM" id="SSF52058">
    <property type="entry name" value="L domain-like"/>
    <property type="match status" value="2"/>
</dbReference>
<keyword evidence="1" id="KW-0433">Leucine-rich repeat</keyword>
<dbReference type="InterPro" id="IPR003591">
    <property type="entry name" value="Leu-rich_rpt_typical-subtyp"/>
</dbReference>
<keyword evidence="4" id="KW-1133">Transmembrane helix</keyword>
<keyword evidence="2" id="KW-0732">Signal</keyword>
<evidence type="ECO:0000313" key="6">
    <source>
        <dbReference type="Proteomes" id="UP001162480"/>
    </source>
</evidence>
<dbReference type="Pfam" id="PF13855">
    <property type="entry name" value="LRR_8"/>
    <property type="match status" value="4"/>
</dbReference>
<proteinExistence type="predicted"/>
<sequence>MLTRLSLRDNQISVIDEKTFKELPQLSALYLQRNYLHSLNPGTFSGASNLRDLDLSTNKLSDINGILKNLTNLQNLYISENLISHLDENSFSDQVHLKLLELSNNLLKKLNLKAFQNLKNLSILKVDQNKIDGISESLPDGIPLQMLDLSRCEIRVFPSEMPKTVEYLNLGMNKLKSISRDNLKNLTFLKMLILDNNRINSIEDKTFGGFTNLQELWLNHNAISVFPKYLPPSLTSLVLDYNKIKKIPSNTFPENSALQTISLQGNNLDNISEDAFVDLLNLKELILDGNHLVHIQDRAFSSLTNLETLTLNRCPLRVIKKDAFKGLTKLKQLYMTFVQEPTIEIEDFAGNLPSLEILDIQSSPSLIENITNSESFLLVLNQTATGLKEFNIMNGYLTTLPASVRTYMSGVRIMKIAGNLWFCDEELITLYKWLATEPDQFIQKDQITCVMPKNLRGLPIHNLTTESFVEMSTLRKMKRDPAEFLNFVKTYEERIIVKDVGDMWSNEANEIFYKMTEYCPINNEQIANTDDYRFSGEQSATSPFRHNIIEFKSNDSNSMERNSSKINNNYASASEQTKIESTENSNTKVAKSYEVATQTKTSNKPSVHMKHYHFTSFSSSSLAMSTNLFKTRIFNVDKQSPSVTIKRTTTVSTSPPQNESPHYLKIWASAASITTVGISLATGSLFYFVLRFRRRKSQTRNNRQYSI</sequence>
<accession>A0AA36FF69</accession>
<keyword evidence="4" id="KW-0472">Membrane</keyword>
<keyword evidence="3" id="KW-0677">Repeat</keyword>
<name>A0AA36FF69_OCTVU</name>
<evidence type="ECO:0000256" key="4">
    <source>
        <dbReference type="SAM" id="Phobius"/>
    </source>
</evidence>
<dbReference type="GO" id="GO:0031012">
    <property type="term" value="C:extracellular matrix"/>
    <property type="evidence" value="ECO:0007669"/>
    <property type="project" value="TreeGrafter"/>
</dbReference>
<dbReference type="InterPro" id="IPR050328">
    <property type="entry name" value="Dev_Immune_Receptor"/>
</dbReference>
<evidence type="ECO:0000256" key="2">
    <source>
        <dbReference type="ARBA" id="ARBA00022729"/>
    </source>
</evidence>
<evidence type="ECO:0000256" key="3">
    <source>
        <dbReference type="ARBA" id="ARBA00022737"/>
    </source>
</evidence>
<dbReference type="Gene3D" id="3.80.10.10">
    <property type="entry name" value="Ribonuclease Inhibitor"/>
    <property type="match status" value="4"/>
</dbReference>
<dbReference type="PANTHER" id="PTHR24373:SF395">
    <property type="entry name" value="IG-LIKE DOMAIN-CONTAINING PROTEIN"/>
    <property type="match status" value="1"/>
</dbReference>
<evidence type="ECO:0000256" key="1">
    <source>
        <dbReference type="ARBA" id="ARBA00022614"/>
    </source>
</evidence>
<organism evidence="5 6">
    <name type="scientific">Octopus vulgaris</name>
    <name type="common">Common octopus</name>
    <dbReference type="NCBI Taxonomy" id="6645"/>
    <lineage>
        <taxon>Eukaryota</taxon>
        <taxon>Metazoa</taxon>
        <taxon>Spiralia</taxon>
        <taxon>Lophotrochozoa</taxon>
        <taxon>Mollusca</taxon>
        <taxon>Cephalopoda</taxon>
        <taxon>Coleoidea</taxon>
        <taxon>Octopodiformes</taxon>
        <taxon>Octopoda</taxon>
        <taxon>Incirrata</taxon>
        <taxon>Octopodidae</taxon>
        <taxon>Octopus</taxon>
    </lineage>
</organism>
<keyword evidence="4" id="KW-0812">Transmembrane</keyword>
<reference evidence="5" key="1">
    <citation type="submission" date="2023-08" db="EMBL/GenBank/DDBJ databases">
        <authorList>
            <person name="Alioto T."/>
            <person name="Alioto T."/>
            <person name="Gomez Garrido J."/>
        </authorList>
    </citation>
    <scope>NUCLEOTIDE SEQUENCE</scope>
</reference>
<dbReference type="InterPro" id="IPR032675">
    <property type="entry name" value="LRR_dom_sf"/>
</dbReference>
<dbReference type="GO" id="GO:0005615">
    <property type="term" value="C:extracellular space"/>
    <property type="evidence" value="ECO:0007669"/>
    <property type="project" value="TreeGrafter"/>
</dbReference>
<dbReference type="EMBL" id="OX597830">
    <property type="protein sequence ID" value="CAI9734914.1"/>
    <property type="molecule type" value="Genomic_DNA"/>
</dbReference>
<evidence type="ECO:0000313" key="5">
    <source>
        <dbReference type="EMBL" id="CAI9734914.1"/>
    </source>
</evidence>
<dbReference type="InterPro" id="IPR001611">
    <property type="entry name" value="Leu-rich_rpt"/>
</dbReference>
<dbReference type="SMART" id="SM00365">
    <property type="entry name" value="LRR_SD22"/>
    <property type="match status" value="9"/>
</dbReference>
<dbReference type="SMART" id="SM00369">
    <property type="entry name" value="LRR_TYP"/>
    <property type="match status" value="12"/>
</dbReference>
<keyword evidence="6" id="KW-1185">Reference proteome</keyword>
<protein>
    <submittedName>
        <fullName evidence="5">Leucine-rich repeat-containing protein 15</fullName>
    </submittedName>
</protein>
<dbReference type="PANTHER" id="PTHR24373">
    <property type="entry name" value="SLIT RELATED LEUCINE-RICH REPEAT NEURONAL PROTEIN"/>
    <property type="match status" value="1"/>
</dbReference>
<dbReference type="Proteomes" id="UP001162480">
    <property type="component" value="Chromosome 17"/>
</dbReference>
<dbReference type="AlphaFoldDB" id="A0AA36FF69"/>